<accession>A0ABU3TQA8</accession>
<dbReference type="RefSeq" id="WP_316070284.1">
    <property type="nucleotide sequence ID" value="NZ_JAVNWW010000001.1"/>
</dbReference>
<keyword evidence="11 19" id="KW-0479">Metal-binding</keyword>
<evidence type="ECO:0000256" key="16">
    <source>
        <dbReference type="ARBA" id="ARBA00023008"/>
    </source>
</evidence>
<proteinExistence type="inferred from homology"/>
<dbReference type="Pfam" id="PF00115">
    <property type="entry name" value="COX1"/>
    <property type="match status" value="1"/>
</dbReference>
<feature type="domain" description="Cytochrome c" evidence="23">
    <location>
        <begin position="538"/>
        <end position="701"/>
    </location>
</feature>
<comment type="catalytic activity">
    <reaction evidence="18">
        <text>4 Fe(II)-[cytochrome c] + O2 + 8 H(+)(in) = 4 Fe(III)-[cytochrome c] + 2 H2O + 4 H(+)(out)</text>
        <dbReference type="Rhea" id="RHEA:11436"/>
        <dbReference type="Rhea" id="RHEA-COMP:10350"/>
        <dbReference type="Rhea" id="RHEA-COMP:14399"/>
        <dbReference type="ChEBI" id="CHEBI:15377"/>
        <dbReference type="ChEBI" id="CHEBI:15378"/>
        <dbReference type="ChEBI" id="CHEBI:15379"/>
        <dbReference type="ChEBI" id="CHEBI:29033"/>
        <dbReference type="ChEBI" id="CHEBI:29034"/>
        <dbReference type="EC" id="7.1.1.9"/>
    </reaction>
</comment>
<reference evidence="24 25" key="1">
    <citation type="submission" date="2023-09" db="EMBL/GenBank/DDBJ databases">
        <title>Aquirufa genomes.</title>
        <authorList>
            <person name="Pitt A."/>
        </authorList>
    </citation>
    <scope>NUCLEOTIDE SEQUENCE [LARGE SCALE GENOMIC DNA]</scope>
    <source>
        <strain evidence="24 25">LEOWEIH-7C</strain>
    </source>
</reference>
<feature type="transmembrane region" description="Helical" evidence="21">
    <location>
        <begin position="381"/>
        <end position="403"/>
    </location>
</feature>
<evidence type="ECO:0000256" key="10">
    <source>
        <dbReference type="ARBA" id="ARBA00022692"/>
    </source>
</evidence>
<comment type="cofactor">
    <cofactor evidence="1">
        <name>heme b</name>
        <dbReference type="ChEBI" id="CHEBI:60344"/>
    </cofactor>
</comment>
<keyword evidence="25" id="KW-1185">Reference proteome</keyword>
<feature type="transmembrane region" description="Helical" evidence="21">
    <location>
        <begin position="438"/>
        <end position="459"/>
    </location>
</feature>
<evidence type="ECO:0000256" key="19">
    <source>
        <dbReference type="PROSITE-ProRule" id="PRU00433"/>
    </source>
</evidence>
<comment type="subcellular location">
    <subcellularLocation>
        <location evidence="3">Cell membrane</location>
        <topology evidence="3">Multi-pass membrane protein</topology>
    </subcellularLocation>
</comment>
<keyword evidence="7" id="KW-1003">Cell membrane</keyword>
<feature type="transmembrane region" description="Helical" evidence="21">
    <location>
        <begin position="64"/>
        <end position="84"/>
    </location>
</feature>
<dbReference type="InterPro" id="IPR000883">
    <property type="entry name" value="Cyt_C_Oxase_1"/>
</dbReference>
<evidence type="ECO:0000313" key="24">
    <source>
        <dbReference type="EMBL" id="MDU0808057.1"/>
    </source>
</evidence>
<dbReference type="EC" id="7.1.1.9" evidence="5"/>
<dbReference type="Proteomes" id="UP001249959">
    <property type="component" value="Unassembled WGS sequence"/>
</dbReference>
<keyword evidence="17 21" id="KW-0472">Membrane</keyword>
<evidence type="ECO:0000256" key="4">
    <source>
        <dbReference type="ARBA" id="ARBA00004673"/>
    </source>
</evidence>
<feature type="transmembrane region" description="Helical" evidence="21">
    <location>
        <begin position="96"/>
        <end position="119"/>
    </location>
</feature>
<evidence type="ECO:0000256" key="8">
    <source>
        <dbReference type="ARBA" id="ARBA00022617"/>
    </source>
</evidence>
<evidence type="ECO:0000256" key="7">
    <source>
        <dbReference type="ARBA" id="ARBA00022475"/>
    </source>
</evidence>
<dbReference type="PANTHER" id="PTHR10422">
    <property type="entry name" value="CYTOCHROME C OXIDASE SUBUNIT 1"/>
    <property type="match status" value="1"/>
</dbReference>
<dbReference type="InterPro" id="IPR004677">
    <property type="entry name" value="Cyt_c_oxidase_cbb3_su1"/>
</dbReference>
<dbReference type="NCBIfam" id="NF011053">
    <property type="entry name" value="PRK14485.1"/>
    <property type="match status" value="1"/>
</dbReference>
<dbReference type="NCBIfam" id="NF011055">
    <property type="entry name" value="PRK14487.1"/>
    <property type="match status" value="1"/>
</dbReference>
<feature type="transmembrane region" description="Helical" evidence="21">
    <location>
        <begin position="240"/>
        <end position="257"/>
    </location>
</feature>
<evidence type="ECO:0000256" key="18">
    <source>
        <dbReference type="ARBA" id="ARBA00047816"/>
    </source>
</evidence>
<evidence type="ECO:0000256" key="2">
    <source>
        <dbReference type="ARBA" id="ARBA00001973"/>
    </source>
</evidence>
<feature type="transmembrane region" description="Helical" evidence="21">
    <location>
        <begin position="277"/>
        <end position="297"/>
    </location>
</feature>
<dbReference type="Gene3D" id="1.20.210.10">
    <property type="entry name" value="Cytochrome c oxidase-like, subunit I domain"/>
    <property type="match status" value="1"/>
</dbReference>
<feature type="domain" description="Cytochrome oxidase subunit I profile" evidence="22">
    <location>
        <begin position="21"/>
        <end position="467"/>
    </location>
</feature>
<comment type="pathway">
    <text evidence="4">Energy metabolism; oxidative phosphorylation.</text>
</comment>
<evidence type="ECO:0000256" key="21">
    <source>
        <dbReference type="SAM" id="Phobius"/>
    </source>
</evidence>
<dbReference type="Gene3D" id="1.10.760.10">
    <property type="entry name" value="Cytochrome c-like domain"/>
    <property type="match status" value="1"/>
</dbReference>
<dbReference type="NCBIfam" id="TIGR00780">
    <property type="entry name" value="ccoN"/>
    <property type="match status" value="1"/>
</dbReference>
<evidence type="ECO:0000256" key="17">
    <source>
        <dbReference type="ARBA" id="ARBA00023136"/>
    </source>
</evidence>
<dbReference type="PROSITE" id="PS00077">
    <property type="entry name" value="COX1_CUB"/>
    <property type="match status" value="1"/>
</dbReference>
<evidence type="ECO:0000256" key="11">
    <source>
        <dbReference type="ARBA" id="ARBA00022723"/>
    </source>
</evidence>
<keyword evidence="6 20" id="KW-0813">Transport</keyword>
<keyword evidence="8 19" id="KW-0349">Heme</keyword>
<feature type="transmembrane region" description="Helical" evidence="21">
    <location>
        <begin position="501"/>
        <end position="522"/>
    </location>
</feature>
<comment type="cofactor">
    <cofactor evidence="2">
        <name>Cu(2+)</name>
        <dbReference type="ChEBI" id="CHEBI:29036"/>
    </cofactor>
</comment>
<evidence type="ECO:0000313" key="25">
    <source>
        <dbReference type="Proteomes" id="UP001249959"/>
    </source>
</evidence>
<comment type="similarity">
    <text evidence="20">Belongs to the heme-copper respiratory oxidase family.</text>
</comment>
<comment type="caution">
    <text evidence="24">The sequence shown here is derived from an EMBL/GenBank/DDBJ whole genome shotgun (WGS) entry which is preliminary data.</text>
</comment>
<keyword evidence="10 20" id="KW-0812">Transmembrane</keyword>
<evidence type="ECO:0000256" key="5">
    <source>
        <dbReference type="ARBA" id="ARBA00012949"/>
    </source>
</evidence>
<dbReference type="EMBL" id="JAVNWW010000001">
    <property type="protein sequence ID" value="MDU0808057.1"/>
    <property type="molecule type" value="Genomic_DNA"/>
</dbReference>
<evidence type="ECO:0000259" key="23">
    <source>
        <dbReference type="PROSITE" id="PS51007"/>
    </source>
</evidence>
<keyword evidence="12" id="KW-1278">Translocase</keyword>
<evidence type="ECO:0000256" key="1">
    <source>
        <dbReference type="ARBA" id="ARBA00001970"/>
    </source>
</evidence>
<dbReference type="NCBIfam" id="TIGR00781">
    <property type="entry name" value="ccoO"/>
    <property type="match status" value="1"/>
</dbReference>
<dbReference type="InterPro" id="IPR036927">
    <property type="entry name" value="Cyt_c_oxase-like_su1_sf"/>
</dbReference>
<feature type="transmembrane region" description="Helical" evidence="21">
    <location>
        <begin position="131"/>
        <end position="153"/>
    </location>
</feature>
<keyword evidence="16" id="KW-0186">Copper</keyword>
<feature type="transmembrane region" description="Helical" evidence="21">
    <location>
        <begin position="309"/>
        <end position="325"/>
    </location>
</feature>
<evidence type="ECO:0000256" key="3">
    <source>
        <dbReference type="ARBA" id="ARBA00004651"/>
    </source>
</evidence>
<dbReference type="PANTHER" id="PTHR10422:SF29">
    <property type="entry name" value="CYTOCHROME C OXIDASE SUBUNIT 1 HOMOLOG, BACTEROID"/>
    <property type="match status" value="1"/>
</dbReference>
<dbReference type="Pfam" id="PF02433">
    <property type="entry name" value="FixO"/>
    <property type="match status" value="1"/>
</dbReference>
<evidence type="ECO:0000256" key="13">
    <source>
        <dbReference type="ARBA" id="ARBA00022982"/>
    </source>
</evidence>
<feature type="transmembrane region" description="Helical" evidence="21">
    <location>
        <begin position="206"/>
        <end position="228"/>
    </location>
</feature>
<organism evidence="24 25">
    <name type="scientific">Aquirufa regiilacus</name>
    <dbReference type="NCBI Taxonomy" id="3024868"/>
    <lineage>
        <taxon>Bacteria</taxon>
        <taxon>Pseudomonadati</taxon>
        <taxon>Bacteroidota</taxon>
        <taxon>Cytophagia</taxon>
        <taxon>Cytophagales</taxon>
        <taxon>Flectobacillaceae</taxon>
        <taxon>Aquirufa</taxon>
    </lineage>
</organism>
<gene>
    <name evidence="24" type="primary">ccoN</name>
    <name evidence="24" type="ORF">PQG45_03290</name>
</gene>
<dbReference type="SUPFAM" id="SSF81442">
    <property type="entry name" value="Cytochrome c oxidase subunit I-like"/>
    <property type="match status" value="1"/>
</dbReference>
<feature type="transmembrane region" description="Helical" evidence="21">
    <location>
        <begin position="21"/>
        <end position="44"/>
    </location>
</feature>
<dbReference type="InterPro" id="IPR023616">
    <property type="entry name" value="Cyt_c_oxase-like_su1_dom"/>
</dbReference>
<keyword evidence="9 20" id="KW-0679">Respiratory chain</keyword>
<evidence type="ECO:0000256" key="6">
    <source>
        <dbReference type="ARBA" id="ARBA00022448"/>
    </source>
</evidence>
<dbReference type="InterPro" id="IPR023615">
    <property type="entry name" value="Cyt_c_Oxase_su1_BS"/>
</dbReference>
<keyword evidence="15 19" id="KW-0408">Iron</keyword>
<dbReference type="SUPFAM" id="SSF46626">
    <property type="entry name" value="Cytochrome c"/>
    <property type="match status" value="1"/>
</dbReference>
<evidence type="ECO:0000256" key="12">
    <source>
        <dbReference type="ARBA" id="ARBA00022967"/>
    </source>
</evidence>
<evidence type="ECO:0000256" key="14">
    <source>
        <dbReference type="ARBA" id="ARBA00022989"/>
    </source>
</evidence>
<keyword evidence="13 20" id="KW-0249">Electron transport</keyword>
<evidence type="ECO:0000259" key="22">
    <source>
        <dbReference type="PROSITE" id="PS50855"/>
    </source>
</evidence>
<dbReference type="InterPro" id="IPR003468">
    <property type="entry name" value="Cyt_c_oxidase_monohaem-su/FixO"/>
</dbReference>
<keyword evidence="14 21" id="KW-1133">Transmembrane helix</keyword>
<feature type="transmembrane region" description="Helical" evidence="21">
    <location>
        <begin position="345"/>
        <end position="369"/>
    </location>
</feature>
<dbReference type="PROSITE" id="PS50855">
    <property type="entry name" value="COX1"/>
    <property type="match status" value="1"/>
</dbReference>
<protein>
    <recommendedName>
        <fullName evidence="5">cytochrome-c oxidase</fullName>
        <ecNumber evidence="5">7.1.1.9</ecNumber>
    </recommendedName>
</protein>
<sequence length="707" mass="80038">MSTKSTTLEQFSYDNKTVRNFAIATIIWGIVGMLVGVIIATQLFEPAANITQYGSFGRIRPLHTNAVIFAFVGNAIFAGVYYSLQRLLKARMFSDFLSNLHFWGWQLIIVSAAITLPLGITTSHEYAELEWPIDIAITLIWVTFGVNMFGTIFKRRERHLYVAIWFYIATFITVAVLHLTNSMQLPISAFKSYYVYAGVQDALIQWWYGHNAVAFFLTTPFLGLMYYFLPKMANRPVYSYRLSILHFWALIFIYIWAGPHHLLYSSLPDWAQSLGVVFSIMLIAPSWGGMINGLLTLRGAWDQVRENTILKFMVVGITSYGMATFEGPMLSLKNINAIAHFTDWIVAHVHVGALGWNGFLTFAMLYWLVPRIFQTTLYSEKLIKTHFWIGTIGIALYAIPMYISGFTQGMMWKQFTAEGTLQYGNFLDTTLQVLPMHMMRAVGGTLYLVGAIIMAVNLFKTMAQGTLLANEVTEAAPLAVDEQPEAGAHWHRWIERKPIQLLVASLIMILVGSLVELIPTFMVKSNVPTIEAVQPYTSLELEGRDIYIREGCVGCHSQLVRPFRSETERYGEFSKSGEFVYDHPFLWGSKRTGPDLHREGGKYPDSWHYHHMREPQSMSPGSIMPAYGVLYEQSLNTSQTQDKLNAMKKLGVPYDDAQIKNAVADLTKQSKEIQARLAEEKIKVGADKEIIALIAYLQRLGTDIAKK</sequence>
<feature type="transmembrane region" description="Helical" evidence="21">
    <location>
        <begin position="160"/>
        <end position="180"/>
    </location>
</feature>
<dbReference type="InterPro" id="IPR036909">
    <property type="entry name" value="Cyt_c-like_dom_sf"/>
</dbReference>
<dbReference type="PROSITE" id="PS51007">
    <property type="entry name" value="CYTC"/>
    <property type="match status" value="1"/>
</dbReference>
<name>A0ABU3TQA8_9BACT</name>
<evidence type="ECO:0000256" key="15">
    <source>
        <dbReference type="ARBA" id="ARBA00023004"/>
    </source>
</evidence>
<evidence type="ECO:0000256" key="9">
    <source>
        <dbReference type="ARBA" id="ARBA00022660"/>
    </source>
</evidence>
<evidence type="ECO:0000256" key="20">
    <source>
        <dbReference type="RuleBase" id="RU000370"/>
    </source>
</evidence>
<dbReference type="InterPro" id="IPR009056">
    <property type="entry name" value="Cyt_c-like_dom"/>
</dbReference>